<dbReference type="Proteomes" id="UP000625631">
    <property type="component" value="Unassembled WGS sequence"/>
</dbReference>
<dbReference type="InterPro" id="IPR001387">
    <property type="entry name" value="Cro/C1-type_HTH"/>
</dbReference>
<dbReference type="Gene3D" id="1.10.260.40">
    <property type="entry name" value="lambda repressor-like DNA-binding domains"/>
    <property type="match status" value="1"/>
</dbReference>
<dbReference type="RefSeq" id="WP_198074825.1">
    <property type="nucleotide sequence ID" value="NZ_JAEDAE010000002.1"/>
</dbReference>
<dbReference type="PROSITE" id="PS50943">
    <property type="entry name" value="HTH_CROC1"/>
    <property type="match status" value="1"/>
</dbReference>
<gene>
    <name evidence="8" type="ORF">I7X13_06440</name>
</gene>
<dbReference type="InterPro" id="IPR010982">
    <property type="entry name" value="Lambda_DNA-bd_dom_sf"/>
</dbReference>
<feature type="domain" description="HTH cro/C1-type" evidence="7">
    <location>
        <begin position="11"/>
        <end position="65"/>
    </location>
</feature>
<evidence type="ECO:0000313" key="9">
    <source>
        <dbReference type="Proteomes" id="UP000625631"/>
    </source>
</evidence>
<feature type="transmembrane region" description="Helical" evidence="6">
    <location>
        <begin position="155"/>
        <end position="180"/>
    </location>
</feature>
<feature type="transmembrane region" description="Helical" evidence="6">
    <location>
        <begin position="186"/>
        <end position="205"/>
    </location>
</feature>
<keyword evidence="4" id="KW-0238">DNA-binding</keyword>
<evidence type="ECO:0000256" key="1">
    <source>
        <dbReference type="ARBA" id="ARBA00004141"/>
    </source>
</evidence>
<evidence type="ECO:0000256" key="2">
    <source>
        <dbReference type="ARBA" id="ARBA00022692"/>
    </source>
</evidence>
<dbReference type="SMART" id="SM00530">
    <property type="entry name" value="HTH_XRE"/>
    <property type="match status" value="1"/>
</dbReference>
<dbReference type="InterPro" id="IPR050807">
    <property type="entry name" value="TransReg_Diox_bact_type"/>
</dbReference>
<evidence type="ECO:0000256" key="4">
    <source>
        <dbReference type="ARBA" id="ARBA00023125"/>
    </source>
</evidence>
<keyword evidence="5 6" id="KW-0472">Membrane</keyword>
<dbReference type="CDD" id="cd00093">
    <property type="entry name" value="HTH_XRE"/>
    <property type="match status" value="1"/>
</dbReference>
<evidence type="ECO:0000259" key="7">
    <source>
        <dbReference type="PROSITE" id="PS50943"/>
    </source>
</evidence>
<evidence type="ECO:0000256" key="6">
    <source>
        <dbReference type="SAM" id="Phobius"/>
    </source>
</evidence>
<reference evidence="8 9" key="1">
    <citation type="submission" date="2020-12" db="EMBL/GenBank/DDBJ databases">
        <title>Hymenobacter sp.</title>
        <authorList>
            <person name="Kim M.K."/>
        </authorList>
    </citation>
    <scope>NUCLEOTIDE SEQUENCE [LARGE SCALE GENOMIC DNA]</scope>
    <source>
        <strain evidence="8 9">BT442</strain>
    </source>
</reference>
<feature type="transmembrane region" description="Helical" evidence="6">
    <location>
        <begin position="111"/>
        <end position="134"/>
    </location>
</feature>
<accession>A0ABS0Q4U8</accession>
<dbReference type="PANTHER" id="PTHR46797:SF1">
    <property type="entry name" value="METHYLPHOSPHONATE SYNTHASE"/>
    <property type="match status" value="1"/>
</dbReference>
<evidence type="ECO:0000313" key="8">
    <source>
        <dbReference type="EMBL" id="MBH8557678.1"/>
    </source>
</evidence>
<organism evidence="8 9">
    <name type="scientific">Hymenobacter negativus</name>
    <dbReference type="NCBI Taxonomy" id="2795026"/>
    <lineage>
        <taxon>Bacteria</taxon>
        <taxon>Pseudomonadati</taxon>
        <taxon>Bacteroidota</taxon>
        <taxon>Cytophagia</taxon>
        <taxon>Cytophagales</taxon>
        <taxon>Hymenobacteraceae</taxon>
        <taxon>Hymenobacter</taxon>
    </lineage>
</organism>
<comment type="caution">
    <text evidence="8">The sequence shown here is derived from an EMBL/GenBank/DDBJ whole genome shotgun (WGS) entry which is preliminary data.</text>
</comment>
<dbReference type="EMBL" id="JAEDAE010000002">
    <property type="protein sequence ID" value="MBH8557678.1"/>
    <property type="molecule type" value="Genomic_DNA"/>
</dbReference>
<name>A0ABS0Q4U8_9BACT</name>
<protein>
    <submittedName>
        <fullName evidence="8">Helix-turn-helix domain-containing protein</fullName>
    </submittedName>
</protein>
<dbReference type="PANTHER" id="PTHR46797">
    <property type="entry name" value="HTH-TYPE TRANSCRIPTIONAL REGULATOR"/>
    <property type="match status" value="1"/>
</dbReference>
<sequence length="222" mass="24493">MPASTFSAARILAIRKSKGFSQELLAEQSGVSLRTIQRVEQGETVPRGHTIQALATALEVPLAALLTAPAPVAEPAVGLTLEPSPEHPTPLLPVAPTSSPQFPAEPQVLQLLNLSALCLLVFPFLNLLVPYLLWRKHRHDTPHAAEVGRRVLGFQVLWQVASFFSYLMVLLLQAAMFFYFGVMLKGVFLAVFVLTYLVNIGTVGYNQLRLRQGRLDLYPIRL</sequence>
<proteinExistence type="predicted"/>
<keyword evidence="3 6" id="KW-1133">Transmembrane helix</keyword>
<comment type="subcellular location">
    <subcellularLocation>
        <location evidence="1">Membrane</location>
        <topology evidence="1">Multi-pass membrane protein</topology>
    </subcellularLocation>
</comment>
<keyword evidence="9" id="KW-1185">Reference proteome</keyword>
<evidence type="ECO:0000256" key="3">
    <source>
        <dbReference type="ARBA" id="ARBA00022989"/>
    </source>
</evidence>
<dbReference type="Pfam" id="PF01381">
    <property type="entry name" value="HTH_3"/>
    <property type="match status" value="1"/>
</dbReference>
<dbReference type="InterPro" id="IPR019109">
    <property type="entry name" value="MamF_MmsF"/>
</dbReference>
<keyword evidence="2 6" id="KW-0812">Transmembrane</keyword>
<dbReference type="SUPFAM" id="SSF47413">
    <property type="entry name" value="lambda repressor-like DNA-binding domains"/>
    <property type="match status" value="1"/>
</dbReference>
<evidence type="ECO:0000256" key="5">
    <source>
        <dbReference type="ARBA" id="ARBA00023136"/>
    </source>
</evidence>
<dbReference type="Pfam" id="PF09685">
    <property type="entry name" value="MamF_MmsF"/>
    <property type="match status" value="1"/>
</dbReference>